<organism evidence="3 4">
    <name type="scientific">Intestinirhabdus alba</name>
    <dbReference type="NCBI Taxonomy" id="2899544"/>
    <lineage>
        <taxon>Bacteria</taxon>
        <taxon>Pseudomonadati</taxon>
        <taxon>Pseudomonadota</taxon>
        <taxon>Gammaproteobacteria</taxon>
        <taxon>Enterobacterales</taxon>
        <taxon>Enterobacteriaceae</taxon>
        <taxon>Intestinirhabdus</taxon>
    </lineage>
</organism>
<dbReference type="Pfam" id="PF02311">
    <property type="entry name" value="AraC_binding"/>
    <property type="match status" value="1"/>
</dbReference>
<protein>
    <submittedName>
        <fullName evidence="3">Cupin domain-containing protein</fullName>
    </submittedName>
</protein>
<dbReference type="Proteomes" id="UP000477739">
    <property type="component" value="Unassembled WGS sequence"/>
</dbReference>
<evidence type="ECO:0000256" key="1">
    <source>
        <dbReference type="ARBA" id="ARBA00023125"/>
    </source>
</evidence>
<dbReference type="GO" id="GO:0003677">
    <property type="term" value="F:DNA binding"/>
    <property type="evidence" value="ECO:0007669"/>
    <property type="project" value="UniProtKB-KW"/>
</dbReference>
<keyword evidence="4" id="KW-1185">Reference proteome</keyword>
<dbReference type="EMBL" id="WMJZ01000049">
    <property type="protein sequence ID" value="MTH48647.1"/>
    <property type="molecule type" value="Genomic_DNA"/>
</dbReference>
<sequence>MSLIRTIPQRFWRDARLPWLELRSTWRSRQAYKLHLHPQLSIGAILEGETRCVCNGQEHRLQAGDLIVIPPLAPHSCNPLEGTFRSYHMLWLDTDWCLAQLAALSATTRLSARPRRFASRRSFRTTCSLWHRCSVGRARLSPGRSAFCCISFPCGW</sequence>
<reference evidence="3 4" key="1">
    <citation type="submission" date="2019-11" db="EMBL/GenBank/DDBJ databases">
        <title>Escherichia alba sp. nov. isolated from the gut of plastic-eating superworms Zophobas atratus.</title>
        <authorList>
            <person name="Yang Y."/>
        </authorList>
    </citation>
    <scope>NUCLEOTIDE SEQUENCE [LARGE SCALE GENOMIC DNA]</scope>
    <source>
        <strain evidence="4">BIT-B35</strain>
    </source>
</reference>
<comment type="caution">
    <text evidence="3">The sequence shown here is derived from an EMBL/GenBank/DDBJ whole genome shotgun (WGS) entry which is preliminary data.</text>
</comment>
<dbReference type="InterPro" id="IPR037923">
    <property type="entry name" value="HTH-like"/>
</dbReference>
<dbReference type="AlphaFoldDB" id="A0A6L6IRT4"/>
<evidence type="ECO:0000313" key="3">
    <source>
        <dbReference type="EMBL" id="MTH48647.1"/>
    </source>
</evidence>
<dbReference type="Gene3D" id="2.60.120.10">
    <property type="entry name" value="Jelly Rolls"/>
    <property type="match status" value="1"/>
</dbReference>
<name>A0A6L6IRT4_9ENTR</name>
<gene>
    <name evidence="3" type="ORF">GJV78_20845</name>
</gene>
<dbReference type="GO" id="GO:0006355">
    <property type="term" value="P:regulation of DNA-templated transcription"/>
    <property type="evidence" value="ECO:0007669"/>
    <property type="project" value="InterPro"/>
</dbReference>
<dbReference type="InterPro" id="IPR014710">
    <property type="entry name" value="RmlC-like_jellyroll"/>
</dbReference>
<proteinExistence type="predicted"/>
<accession>A0A6L6IRT4</accession>
<keyword evidence="1" id="KW-0238">DNA-binding</keyword>
<evidence type="ECO:0000259" key="2">
    <source>
        <dbReference type="Pfam" id="PF02311"/>
    </source>
</evidence>
<dbReference type="SUPFAM" id="SSF51215">
    <property type="entry name" value="Regulatory protein AraC"/>
    <property type="match status" value="1"/>
</dbReference>
<evidence type="ECO:0000313" key="4">
    <source>
        <dbReference type="Proteomes" id="UP000477739"/>
    </source>
</evidence>
<feature type="domain" description="AraC-type arabinose-binding/dimerisation" evidence="2">
    <location>
        <begin position="26"/>
        <end position="112"/>
    </location>
</feature>
<dbReference type="InterPro" id="IPR003313">
    <property type="entry name" value="AraC-bd"/>
</dbReference>